<sequence length="266" mass="29638">MTLQFLIEQIKQKKSYLCVGLDTSIEKIPKHLQSNPAAVFEFNKQIIDATKDLCVAYKINTAFYESNGIKGWEAMEKTVNYIPSTHFRIADAKRGDIGNTSSQYAKAFFDVLNFDAITVAPYMGFDSVQPFLEYENKFTIVLGLTSNKGSEDFQQLKTGDNFLYETVLKKVSGWGTKENLMFVVGATKATELESIRKIIPGNFLLIPGVGAQGGSLEDVSKYGMNKDCGLLVNASRAIIYAGTGENFAEEARIIAQQYQTEMMNYL</sequence>
<dbReference type="RefSeq" id="WP_150413404.1">
    <property type="nucleotide sequence ID" value="NZ_VYQF01000001.1"/>
</dbReference>
<evidence type="ECO:0000256" key="7">
    <source>
        <dbReference type="NCBIfam" id="TIGR02127"/>
    </source>
</evidence>
<dbReference type="InterPro" id="IPR011995">
    <property type="entry name" value="OMPdecase_type-2"/>
</dbReference>
<evidence type="ECO:0000256" key="5">
    <source>
        <dbReference type="ARBA" id="ARBA00023239"/>
    </source>
</evidence>
<dbReference type="EC" id="4.1.1.23" evidence="7"/>
<dbReference type="PANTHER" id="PTHR43375">
    <property type="entry name" value="OROTIDINE 5'-PHOSPHATE DECARBOXYLASE"/>
    <property type="match status" value="1"/>
</dbReference>
<dbReference type="AlphaFoldDB" id="A0A5J5IJS2"/>
<evidence type="ECO:0000313" key="9">
    <source>
        <dbReference type="EMBL" id="KAA9041315.1"/>
    </source>
</evidence>
<dbReference type="GO" id="GO:0004590">
    <property type="term" value="F:orotidine-5'-phosphate decarboxylase activity"/>
    <property type="evidence" value="ECO:0007669"/>
    <property type="project" value="UniProtKB-UniRule"/>
</dbReference>
<dbReference type="PANTHER" id="PTHR43375:SF1">
    <property type="entry name" value="OROTIDINE 5'-PHOSPHATE DECARBOXYLASE"/>
    <property type="match status" value="1"/>
</dbReference>
<feature type="domain" description="Orotidine 5'-phosphate decarboxylase" evidence="8">
    <location>
        <begin position="16"/>
        <end position="251"/>
    </location>
</feature>
<organism evidence="9 10">
    <name type="scientific">Ginsengibacter hankyongi</name>
    <dbReference type="NCBI Taxonomy" id="2607284"/>
    <lineage>
        <taxon>Bacteria</taxon>
        <taxon>Pseudomonadati</taxon>
        <taxon>Bacteroidota</taxon>
        <taxon>Chitinophagia</taxon>
        <taxon>Chitinophagales</taxon>
        <taxon>Chitinophagaceae</taxon>
        <taxon>Ginsengibacter</taxon>
    </lineage>
</organism>
<proteinExistence type="inferred from homology"/>
<evidence type="ECO:0000256" key="6">
    <source>
        <dbReference type="ARBA" id="ARBA00049157"/>
    </source>
</evidence>
<keyword evidence="4" id="KW-0665">Pyrimidine biosynthesis</keyword>
<keyword evidence="3" id="KW-0210">Decarboxylase</keyword>
<accession>A0A5J5IJS2</accession>
<dbReference type="CDD" id="cd04725">
    <property type="entry name" value="OMP_decarboxylase_like"/>
    <property type="match status" value="1"/>
</dbReference>
<dbReference type="EMBL" id="VYQF01000001">
    <property type="protein sequence ID" value="KAA9041315.1"/>
    <property type="molecule type" value="Genomic_DNA"/>
</dbReference>
<gene>
    <name evidence="9" type="primary">pyrF</name>
    <name evidence="9" type="ORF">FW778_04570</name>
</gene>
<dbReference type="InterPro" id="IPR013785">
    <property type="entry name" value="Aldolase_TIM"/>
</dbReference>
<comment type="similarity">
    <text evidence="2">Belongs to the OMP decarboxylase family. Type 2 subfamily.</text>
</comment>
<dbReference type="SUPFAM" id="SSF51366">
    <property type="entry name" value="Ribulose-phoshate binding barrel"/>
    <property type="match status" value="1"/>
</dbReference>
<evidence type="ECO:0000256" key="4">
    <source>
        <dbReference type="ARBA" id="ARBA00022975"/>
    </source>
</evidence>
<name>A0A5J5IJS2_9BACT</name>
<evidence type="ECO:0000256" key="3">
    <source>
        <dbReference type="ARBA" id="ARBA00022793"/>
    </source>
</evidence>
<dbReference type="InterPro" id="IPR001754">
    <property type="entry name" value="OMPdeCOase_dom"/>
</dbReference>
<protein>
    <recommendedName>
        <fullName evidence="7">Orotidine-5'-phosphate decarboxylase</fullName>
        <ecNumber evidence="7">4.1.1.23</ecNumber>
    </recommendedName>
</protein>
<dbReference type="GO" id="GO:0006207">
    <property type="term" value="P:'de novo' pyrimidine nucleobase biosynthetic process"/>
    <property type="evidence" value="ECO:0007669"/>
    <property type="project" value="InterPro"/>
</dbReference>
<dbReference type="InterPro" id="IPR011060">
    <property type="entry name" value="RibuloseP-bd_barrel"/>
</dbReference>
<dbReference type="GO" id="GO:0044205">
    <property type="term" value="P:'de novo' UMP biosynthetic process"/>
    <property type="evidence" value="ECO:0007669"/>
    <property type="project" value="UniProtKB-UniPathway"/>
</dbReference>
<keyword evidence="5 9" id="KW-0456">Lyase</keyword>
<dbReference type="Pfam" id="PF00215">
    <property type="entry name" value="OMPdecase"/>
    <property type="match status" value="1"/>
</dbReference>
<dbReference type="Proteomes" id="UP000326903">
    <property type="component" value="Unassembled WGS sequence"/>
</dbReference>
<dbReference type="NCBIfam" id="TIGR02127">
    <property type="entry name" value="pyrF_sub2"/>
    <property type="match status" value="1"/>
</dbReference>
<evidence type="ECO:0000256" key="1">
    <source>
        <dbReference type="ARBA" id="ARBA00004861"/>
    </source>
</evidence>
<evidence type="ECO:0000256" key="2">
    <source>
        <dbReference type="ARBA" id="ARBA00008847"/>
    </source>
</evidence>
<evidence type="ECO:0000259" key="8">
    <source>
        <dbReference type="SMART" id="SM00934"/>
    </source>
</evidence>
<dbReference type="UniPathway" id="UPA00070">
    <property type="reaction ID" value="UER00120"/>
</dbReference>
<evidence type="ECO:0000313" key="10">
    <source>
        <dbReference type="Proteomes" id="UP000326903"/>
    </source>
</evidence>
<dbReference type="Gene3D" id="3.20.20.70">
    <property type="entry name" value="Aldolase class I"/>
    <property type="match status" value="1"/>
</dbReference>
<comment type="caution">
    <text evidence="9">The sequence shown here is derived from an EMBL/GenBank/DDBJ whole genome shotgun (WGS) entry which is preliminary data.</text>
</comment>
<keyword evidence="10" id="KW-1185">Reference proteome</keyword>
<dbReference type="SMART" id="SM00934">
    <property type="entry name" value="OMPdecase"/>
    <property type="match status" value="1"/>
</dbReference>
<comment type="pathway">
    <text evidence="1">Pyrimidine metabolism; UMP biosynthesis via de novo pathway; UMP from orotate: step 2/2.</text>
</comment>
<comment type="catalytic activity">
    <reaction evidence="6">
        <text>orotidine 5'-phosphate + H(+) = UMP + CO2</text>
        <dbReference type="Rhea" id="RHEA:11596"/>
        <dbReference type="ChEBI" id="CHEBI:15378"/>
        <dbReference type="ChEBI" id="CHEBI:16526"/>
        <dbReference type="ChEBI" id="CHEBI:57538"/>
        <dbReference type="ChEBI" id="CHEBI:57865"/>
        <dbReference type="EC" id="4.1.1.23"/>
    </reaction>
</comment>
<reference evidence="9 10" key="1">
    <citation type="submission" date="2019-09" db="EMBL/GenBank/DDBJ databases">
        <title>Draft genome sequence of Ginsengibacter sp. BR5-29.</title>
        <authorList>
            <person name="Im W.-T."/>
        </authorList>
    </citation>
    <scope>NUCLEOTIDE SEQUENCE [LARGE SCALE GENOMIC DNA]</scope>
    <source>
        <strain evidence="9 10">BR5-29</strain>
    </source>
</reference>